<evidence type="ECO:0000313" key="3">
    <source>
        <dbReference type="Proteomes" id="UP000281594"/>
    </source>
</evidence>
<dbReference type="KEGG" id="src:M271_07605"/>
<dbReference type="STRING" id="1343740.M271_07605"/>
<sequence>MSDDLLWFKSSYSDSGGGECVEIALDWHKSRHSDAGGGDCVEVATTPTAVHIRDSKNPDGPRLHIAATAWADFLAFAAR</sequence>
<dbReference type="eggNOG" id="ENOG50349C2">
    <property type="taxonomic scope" value="Bacteria"/>
</dbReference>
<accession>A0A0A0N7L8</accession>
<feature type="domain" description="DUF397" evidence="1">
    <location>
        <begin position="7"/>
        <end position="24"/>
    </location>
</feature>
<protein>
    <recommendedName>
        <fullName evidence="1">DUF397 domain-containing protein</fullName>
    </recommendedName>
</protein>
<dbReference type="Proteomes" id="UP000281594">
    <property type="component" value="Unassembled WGS sequence"/>
</dbReference>
<dbReference type="RefSeq" id="WP_020866543.1">
    <property type="nucleotide sequence ID" value="NC_022785.1"/>
</dbReference>
<dbReference type="HOGENOM" id="CLU_131550_0_1_11"/>
<comment type="caution">
    <text evidence="2">The sequence shown here is derived from an EMBL/GenBank/DDBJ whole genome shotgun (WGS) entry which is preliminary data.</text>
</comment>
<dbReference type="InterPro" id="IPR007278">
    <property type="entry name" value="DUF397"/>
</dbReference>
<reference evidence="2 3" key="1">
    <citation type="journal article" date="2018" name="J. Biol. Chem.">
        <title>Discovery of the actinoplanic acid pathway in Streptomyces rapamycinicus reveals a genetically conserved synergism with rapamycin.</title>
        <authorList>
            <person name="Mrak P."/>
            <person name="Krastel P."/>
            <person name="Pivk Lukancic P."/>
            <person name="Tao J."/>
            <person name="Pistorius D."/>
            <person name="Moore C.M."/>
        </authorList>
    </citation>
    <scope>NUCLEOTIDE SEQUENCE [LARGE SCALE GENOMIC DNA]</scope>
    <source>
        <strain evidence="2 3">NRRL 5491</strain>
    </source>
</reference>
<gene>
    <name evidence="2" type="ORF">D3C57_135900</name>
</gene>
<name>A0A0A0N7L8_STRRN</name>
<evidence type="ECO:0000259" key="1">
    <source>
        <dbReference type="Pfam" id="PF04149"/>
    </source>
</evidence>
<evidence type="ECO:0000313" key="2">
    <source>
        <dbReference type="EMBL" id="RLV74724.1"/>
    </source>
</evidence>
<organism evidence="2 3">
    <name type="scientific">Streptomyces rapamycinicus (strain ATCC 29253 / DSM 41530 / NRRL 5491 / AYB-994)</name>
    <name type="common">Streptomyces hygroscopicus (strain ATCC 29253)</name>
    <dbReference type="NCBI Taxonomy" id="1343740"/>
    <lineage>
        <taxon>Bacteria</taxon>
        <taxon>Bacillati</taxon>
        <taxon>Actinomycetota</taxon>
        <taxon>Actinomycetes</taxon>
        <taxon>Kitasatosporales</taxon>
        <taxon>Streptomycetaceae</taxon>
        <taxon>Streptomyces</taxon>
        <taxon>Streptomyces violaceusniger group</taxon>
    </lineage>
</organism>
<feature type="domain" description="DUF397" evidence="1">
    <location>
        <begin position="26"/>
        <end position="76"/>
    </location>
</feature>
<dbReference type="EMBL" id="QYCY01000002">
    <property type="protein sequence ID" value="RLV74724.1"/>
    <property type="molecule type" value="Genomic_DNA"/>
</dbReference>
<proteinExistence type="predicted"/>
<dbReference type="Pfam" id="PF04149">
    <property type="entry name" value="DUF397"/>
    <property type="match status" value="2"/>
</dbReference>
<dbReference type="AlphaFoldDB" id="A0A0A0N7L8"/>